<gene>
    <name evidence="1" type="ORF">SAMN05444280_10518</name>
</gene>
<dbReference type="InterPro" id="IPR003489">
    <property type="entry name" value="RHF/RaiA"/>
</dbReference>
<protein>
    <submittedName>
        <fullName evidence="1">Putative sigma-54 modulation protein</fullName>
    </submittedName>
</protein>
<dbReference type="STRING" id="1168035.SAMN05444280_10518"/>
<dbReference type="Gene3D" id="3.30.160.100">
    <property type="entry name" value="Ribosome hibernation promotion factor-like"/>
    <property type="match status" value="1"/>
</dbReference>
<dbReference type="SUPFAM" id="SSF69754">
    <property type="entry name" value="Ribosome binding protein Y (YfiA homologue)"/>
    <property type="match status" value="1"/>
</dbReference>
<reference evidence="1 2" key="1">
    <citation type="submission" date="2016-11" db="EMBL/GenBank/DDBJ databases">
        <authorList>
            <person name="Jaros S."/>
            <person name="Januszkiewicz K."/>
            <person name="Wedrychowicz H."/>
        </authorList>
    </citation>
    <scope>NUCLEOTIDE SEQUENCE [LARGE SCALE GENOMIC DNA]</scope>
    <source>
        <strain evidence="1 2">DSM 27063</strain>
    </source>
</reference>
<proteinExistence type="predicted"/>
<dbReference type="RefSeq" id="WP_073166141.1">
    <property type="nucleotide sequence ID" value="NZ_FQZE01000005.1"/>
</dbReference>
<evidence type="ECO:0000313" key="2">
    <source>
        <dbReference type="Proteomes" id="UP000184050"/>
    </source>
</evidence>
<dbReference type="EMBL" id="FQZE01000005">
    <property type="protein sequence ID" value="SHI71548.1"/>
    <property type="molecule type" value="Genomic_DNA"/>
</dbReference>
<dbReference type="CDD" id="cd00552">
    <property type="entry name" value="RaiA"/>
    <property type="match status" value="1"/>
</dbReference>
<accession>A0A1M6DEY9</accession>
<dbReference type="NCBIfam" id="TIGR00741">
    <property type="entry name" value="yfiA"/>
    <property type="match status" value="1"/>
</dbReference>
<organism evidence="1 2">
    <name type="scientific">Tangfeifania diversioriginum</name>
    <dbReference type="NCBI Taxonomy" id="1168035"/>
    <lineage>
        <taxon>Bacteria</taxon>
        <taxon>Pseudomonadati</taxon>
        <taxon>Bacteroidota</taxon>
        <taxon>Bacteroidia</taxon>
        <taxon>Marinilabiliales</taxon>
        <taxon>Prolixibacteraceae</taxon>
        <taxon>Tangfeifania</taxon>
    </lineage>
</organism>
<evidence type="ECO:0000313" key="1">
    <source>
        <dbReference type="EMBL" id="SHI71548.1"/>
    </source>
</evidence>
<name>A0A1M6DEY9_9BACT</name>
<dbReference type="Pfam" id="PF02482">
    <property type="entry name" value="Ribosomal_S30AE"/>
    <property type="match status" value="1"/>
</dbReference>
<dbReference type="OrthoDB" id="9808702at2"/>
<keyword evidence="2" id="KW-1185">Reference proteome</keyword>
<sequence>MEIIINSVHFTTDKKLDEFVNKKVGKLDTFFDGIINAEVTLKVLKPEAAGNKISEIKLSIPANGYLFAKKQADTFEEATDLAVDAIRKQLTKYKEKLKNQ</sequence>
<dbReference type="AlphaFoldDB" id="A0A1M6DEY9"/>
<dbReference type="InterPro" id="IPR036567">
    <property type="entry name" value="RHF-like"/>
</dbReference>
<dbReference type="Proteomes" id="UP000184050">
    <property type="component" value="Unassembled WGS sequence"/>
</dbReference>